<dbReference type="Proteomes" id="UP000749646">
    <property type="component" value="Unassembled WGS sequence"/>
</dbReference>
<feature type="compositionally biased region" description="Basic and acidic residues" evidence="1">
    <location>
        <begin position="157"/>
        <end position="179"/>
    </location>
</feature>
<dbReference type="EMBL" id="JAAAHW010006393">
    <property type="protein sequence ID" value="KAF9962050.1"/>
    <property type="molecule type" value="Genomic_DNA"/>
</dbReference>
<organism evidence="2 3">
    <name type="scientific">Modicella reniformis</name>
    <dbReference type="NCBI Taxonomy" id="1440133"/>
    <lineage>
        <taxon>Eukaryota</taxon>
        <taxon>Fungi</taxon>
        <taxon>Fungi incertae sedis</taxon>
        <taxon>Mucoromycota</taxon>
        <taxon>Mortierellomycotina</taxon>
        <taxon>Mortierellomycetes</taxon>
        <taxon>Mortierellales</taxon>
        <taxon>Mortierellaceae</taxon>
        <taxon>Modicella</taxon>
    </lineage>
</organism>
<dbReference type="AlphaFoldDB" id="A0A9P6J6G9"/>
<protein>
    <submittedName>
        <fullName evidence="2">Uncharacterized protein</fullName>
    </submittedName>
</protein>
<feature type="compositionally biased region" description="Acidic residues" evidence="1">
    <location>
        <begin position="216"/>
        <end position="230"/>
    </location>
</feature>
<evidence type="ECO:0000313" key="3">
    <source>
        <dbReference type="Proteomes" id="UP000749646"/>
    </source>
</evidence>
<feature type="region of interest" description="Disordered" evidence="1">
    <location>
        <begin position="141"/>
        <end position="179"/>
    </location>
</feature>
<evidence type="ECO:0000256" key="1">
    <source>
        <dbReference type="SAM" id="MobiDB-lite"/>
    </source>
</evidence>
<keyword evidence="3" id="KW-1185">Reference proteome</keyword>
<comment type="caution">
    <text evidence="2">The sequence shown here is derived from an EMBL/GenBank/DDBJ whole genome shotgun (WGS) entry which is preliminary data.</text>
</comment>
<dbReference type="Gene3D" id="3.40.50.150">
    <property type="entry name" value="Vaccinia Virus protein VP39"/>
    <property type="match status" value="1"/>
</dbReference>
<evidence type="ECO:0000313" key="2">
    <source>
        <dbReference type="EMBL" id="KAF9962050.1"/>
    </source>
</evidence>
<sequence>MEPRTDHRQARRQLDFGHGKETVTVQVLEDPRILNNIREAMKENGIDTLYPEDSEVQVMVRGLNWGDFSMASEHNSDGGLLQLLHDVSNINQIKQSDRPGRIDLILGSDVFYNPPEKWGLEGHIIEWEDFDFDMSKFLSADEGNEKGGNDVNVNMHHPGEEQRERKAMNPSKEDNDDERWLRRAREEVECAMSDSLAAGNPTSRHKIPLVNYSSESESEEGEDVHEGEDPEKERNHGMEQETGSSGYRIGDGGALSSVYLFWICKRGCGNRVEAWRRMSNLTGHD</sequence>
<accession>A0A9P6J6G9</accession>
<feature type="region of interest" description="Disordered" evidence="1">
    <location>
        <begin position="212"/>
        <end position="249"/>
    </location>
</feature>
<proteinExistence type="predicted"/>
<dbReference type="OrthoDB" id="407325at2759"/>
<reference evidence="2" key="1">
    <citation type="journal article" date="2020" name="Fungal Divers.">
        <title>Resolving the Mortierellaceae phylogeny through synthesis of multi-gene phylogenetics and phylogenomics.</title>
        <authorList>
            <person name="Vandepol N."/>
            <person name="Liber J."/>
            <person name="Desiro A."/>
            <person name="Na H."/>
            <person name="Kennedy M."/>
            <person name="Barry K."/>
            <person name="Grigoriev I.V."/>
            <person name="Miller A.N."/>
            <person name="O'Donnell K."/>
            <person name="Stajich J.E."/>
            <person name="Bonito G."/>
        </authorList>
    </citation>
    <scope>NUCLEOTIDE SEQUENCE</scope>
    <source>
        <strain evidence="2">MES-2147</strain>
    </source>
</reference>
<name>A0A9P6J6G9_9FUNG</name>
<dbReference type="InterPro" id="IPR029063">
    <property type="entry name" value="SAM-dependent_MTases_sf"/>
</dbReference>
<gene>
    <name evidence="2" type="ORF">BGZ65_009797</name>
</gene>